<comment type="caution">
    <text evidence="6">The sequence shown here is derived from an EMBL/GenBank/DDBJ whole genome shotgun (WGS) entry which is preliminary data.</text>
</comment>
<protein>
    <submittedName>
        <fullName evidence="6">ABC transporter ATP-binding protein</fullName>
    </submittedName>
</protein>
<evidence type="ECO:0000256" key="3">
    <source>
        <dbReference type="ARBA" id="ARBA00022741"/>
    </source>
</evidence>
<sequence length="430" mass="47976">MSKVIKVSNLSKRYRLGLKEKQVETLAGQVANVIKSPLQNLKRLKDLSRFGEDDESVFWALKDVSFEVKGGEVLGIIGKNGAGKSTLLKILSQITEPTSGKIEIHGRVASLLEVGTGFHPELSGRENIYMNGTILGMTRREIDSKLDEIIDFSGVEKFIDTPVKFYSSGMKVRLGFSVAAHLDPEILIIDEVLAVGDYEFQKKCLGKMEDVSKNQGRTVLFVSHQMDAITRLCSRVLVLKNGEVNYQGVSSIAVKKYLGTEENEQGAKAVLSQDRTTNQVAIQKVEIKSNSNLFKDWADVREEMQVEISFEVLQDGLIVSPGINVHNEKGDHLFTSHHVDYMVNPFPLDKGVYEVSVTIPAHFFAEGVIYFSVALMSYEPFTVYQHEEKIISLTITDSVDGSSARGIYAGYFPGLIRPKLFWKEIKKTNL</sequence>
<dbReference type="InterPro" id="IPR050683">
    <property type="entry name" value="Bact_Polysacc_Export_ATP-bd"/>
</dbReference>
<dbReference type="PANTHER" id="PTHR46743:SF2">
    <property type="entry name" value="TEICHOIC ACIDS EXPORT ATP-BINDING PROTEIN TAGH"/>
    <property type="match status" value="1"/>
</dbReference>
<evidence type="ECO:0000256" key="2">
    <source>
        <dbReference type="ARBA" id="ARBA00022448"/>
    </source>
</evidence>
<dbReference type="CDD" id="cd03220">
    <property type="entry name" value="ABC_KpsT_Wzt"/>
    <property type="match status" value="1"/>
</dbReference>
<dbReference type="Gene3D" id="3.40.50.300">
    <property type="entry name" value="P-loop containing nucleotide triphosphate hydrolases"/>
    <property type="match status" value="1"/>
</dbReference>
<evidence type="ECO:0000313" key="7">
    <source>
        <dbReference type="Proteomes" id="UP000766609"/>
    </source>
</evidence>
<dbReference type="GO" id="GO:0005524">
    <property type="term" value="F:ATP binding"/>
    <property type="evidence" value="ECO:0007669"/>
    <property type="project" value="UniProtKB-KW"/>
</dbReference>
<dbReference type="EMBL" id="JAHVHP010000001">
    <property type="protein sequence ID" value="MBY5950855.1"/>
    <property type="molecule type" value="Genomic_DNA"/>
</dbReference>
<dbReference type="SUPFAM" id="SSF52540">
    <property type="entry name" value="P-loop containing nucleoside triphosphate hydrolases"/>
    <property type="match status" value="1"/>
</dbReference>
<dbReference type="PROSITE" id="PS50893">
    <property type="entry name" value="ABC_TRANSPORTER_2"/>
    <property type="match status" value="1"/>
</dbReference>
<dbReference type="Proteomes" id="UP000766609">
    <property type="component" value="Unassembled WGS sequence"/>
</dbReference>
<dbReference type="CDD" id="cd10147">
    <property type="entry name" value="Wzt_C-like"/>
    <property type="match status" value="1"/>
</dbReference>
<dbReference type="InterPro" id="IPR029439">
    <property type="entry name" value="Wzt_C"/>
</dbReference>
<dbReference type="InterPro" id="IPR003593">
    <property type="entry name" value="AAA+_ATPase"/>
</dbReference>
<feature type="domain" description="ABC transporter" evidence="5">
    <location>
        <begin position="42"/>
        <end position="266"/>
    </location>
</feature>
<dbReference type="Gene3D" id="2.70.50.60">
    <property type="entry name" value="abc- transporter (atp binding component) like domain"/>
    <property type="match status" value="1"/>
</dbReference>
<keyword evidence="3" id="KW-0547">Nucleotide-binding</keyword>
<dbReference type="Pfam" id="PF00005">
    <property type="entry name" value="ABC_tran"/>
    <property type="match status" value="1"/>
</dbReference>
<dbReference type="InterPro" id="IPR017871">
    <property type="entry name" value="ABC_transporter-like_CS"/>
</dbReference>
<keyword evidence="7" id="KW-1185">Reference proteome</keyword>
<organism evidence="6 7">
    <name type="scientific">Algoriphagus marincola</name>
    <dbReference type="NCBI Taxonomy" id="264027"/>
    <lineage>
        <taxon>Bacteria</taxon>
        <taxon>Pseudomonadati</taxon>
        <taxon>Bacteroidota</taxon>
        <taxon>Cytophagia</taxon>
        <taxon>Cytophagales</taxon>
        <taxon>Cyclobacteriaceae</taxon>
        <taxon>Algoriphagus</taxon>
    </lineage>
</organism>
<name>A0ABS7N6R5_9BACT</name>
<evidence type="ECO:0000256" key="1">
    <source>
        <dbReference type="ARBA" id="ARBA00005417"/>
    </source>
</evidence>
<gene>
    <name evidence="6" type="ORF">KUV23_07715</name>
</gene>
<dbReference type="InterPro" id="IPR015860">
    <property type="entry name" value="ABC_transpr_TagH-like"/>
</dbReference>
<dbReference type="InterPro" id="IPR003439">
    <property type="entry name" value="ABC_transporter-like_ATP-bd"/>
</dbReference>
<dbReference type="SMART" id="SM00382">
    <property type="entry name" value="AAA"/>
    <property type="match status" value="1"/>
</dbReference>
<dbReference type="RefSeq" id="WP_222583680.1">
    <property type="nucleotide sequence ID" value="NZ_JAHVHP010000001.1"/>
</dbReference>
<accession>A0ABS7N6R5</accession>
<dbReference type="PANTHER" id="PTHR46743">
    <property type="entry name" value="TEICHOIC ACIDS EXPORT ATP-BINDING PROTEIN TAGH"/>
    <property type="match status" value="1"/>
</dbReference>
<reference evidence="6 7" key="1">
    <citation type="submission" date="2021-06" db="EMBL/GenBank/DDBJ databases">
        <title>44 bacteria genomes isolated from Dapeng, Shenzhen.</title>
        <authorList>
            <person name="Zheng W."/>
            <person name="Yu S."/>
            <person name="Huang Y."/>
        </authorList>
    </citation>
    <scope>NUCLEOTIDE SEQUENCE [LARGE SCALE GENOMIC DNA]</scope>
    <source>
        <strain evidence="6 7">DP5N14-6</strain>
    </source>
</reference>
<dbReference type="InterPro" id="IPR027417">
    <property type="entry name" value="P-loop_NTPase"/>
</dbReference>
<evidence type="ECO:0000313" key="6">
    <source>
        <dbReference type="EMBL" id="MBY5950855.1"/>
    </source>
</evidence>
<keyword evidence="2" id="KW-0813">Transport</keyword>
<comment type="similarity">
    <text evidence="1">Belongs to the ABC transporter superfamily.</text>
</comment>
<proteinExistence type="inferred from homology"/>
<dbReference type="PROSITE" id="PS00211">
    <property type="entry name" value="ABC_TRANSPORTER_1"/>
    <property type="match status" value="1"/>
</dbReference>
<evidence type="ECO:0000256" key="4">
    <source>
        <dbReference type="ARBA" id="ARBA00022840"/>
    </source>
</evidence>
<keyword evidence="4 6" id="KW-0067">ATP-binding</keyword>
<evidence type="ECO:0000259" key="5">
    <source>
        <dbReference type="PROSITE" id="PS50893"/>
    </source>
</evidence>